<keyword evidence="1" id="KW-0812">Transmembrane</keyword>
<keyword evidence="1" id="KW-0472">Membrane</keyword>
<dbReference type="PANTHER" id="PTHR36833:SF1">
    <property type="entry name" value="INTEGRAL MEMBRANE TRANSPORT PROTEIN"/>
    <property type="match status" value="1"/>
</dbReference>
<dbReference type="InterPro" id="IPR010390">
    <property type="entry name" value="ABC-2_transporter-like"/>
</dbReference>
<evidence type="ECO:0000256" key="1">
    <source>
        <dbReference type="SAM" id="Phobius"/>
    </source>
</evidence>
<organism evidence="2 3">
    <name type="scientific">Allocatelliglobosispora scoriae</name>
    <dbReference type="NCBI Taxonomy" id="643052"/>
    <lineage>
        <taxon>Bacteria</taxon>
        <taxon>Bacillati</taxon>
        <taxon>Actinomycetota</taxon>
        <taxon>Actinomycetes</taxon>
        <taxon>Micromonosporales</taxon>
        <taxon>Micromonosporaceae</taxon>
        <taxon>Allocatelliglobosispora</taxon>
    </lineage>
</organism>
<feature type="transmembrane region" description="Helical" evidence="1">
    <location>
        <begin position="229"/>
        <end position="251"/>
    </location>
</feature>
<evidence type="ECO:0000313" key="3">
    <source>
        <dbReference type="Proteomes" id="UP000587527"/>
    </source>
</evidence>
<sequence length="263" mass="28571">MARILRIYRRSLGAHLRAQLEYEADFWILVVAGLLTQTLGIFFFAAVFARVPTLNGWRFEEVVLIYGLAGLTSALIPVLVDGIWGISHQIHYGELDYRLVRPFPPVLQVASNSLGMNGFGDTIGSSALVVWALTRVEVDWSVGTALIAVLLFAGGVGIRIAIALASNAASFWVRAPFPMVADAIYQLGELGRYPVTIYGAPIRLLIGVAIPFAFAGFFPAAWVLGKGGFAWLGLLTPVVAVACLTLAYCIFQRGLRRYESVGH</sequence>
<feature type="transmembrane region" description="Helical" evidence="1">
    <location>
        <begin position="63"/>
        <end position="86"/>
    </location>
</feature>
<feature type="transmembrane region" description="Helical" evidence="1">
    <location>
        <begin position="26"/>
        <end position="51"/>
    </location>
</feature>
<dbReference type="EMBL" id="JACHMN010000003">
    <property type="protein sequence ID" value="MBB5872263.1"/>
    <property type="molecule type" value="Genomic_DNA"/>
</dbReference>
<keyword evidence="1" id="KW-1133">Transmembrane helix</keyword>
<feature type="transmembrane region" description="Helical" evidence="1">
    <location>
        <begin position="145"/>
        <end position="165"/>
    </location>
</feature>
<reference evidence="2 3" key="1">
    <citation type="submission" date="2020-08" db="EMBL/GenBank/DDBJ databases">
        <title>Sequencing the genomes of 1000 actinobacteria strains.</title>
        <authorList>
            <person name="Klenk H.-P."/>
        </authorList>
    </citation>
    <scope>NUCLEOTIDE SEQUENCE [LARGE SCALE GENOMIC DNA]</scope>
    <source>
        <strain evidence="2 3">DSM 45362</strain>
    </source>
</reference>
<dbReference type="Pfam" id="PF06182">
    <property type="entry name" value="ABC2_membrane_6"/>
    <property type="match status" value="1"/>
</dbReference>
<dbReference type="RefSeq" id="WP_184841712.1">
    <property type="nucleotide sequence ID" value="NZ_JACHMN010000003.1"/>
</dbReference>
<dbReference type="AlphaFoldDB" id="A0A841BZD1"/>
<accession>A0A841BZD1</accession>
<proteinExistence type="predicted"/>
<dbReference type="Proteomes" id="UP000587527">
    <property type="component" value="Unassembled WGS sequence"/>
</dbReference>
<gene>
    <name evidence="2" type="ORF">F4553_005697</name>
</gene>
<evidence type="ECO:0000313" key="2">
    <source>
        <dbReference type="EMBL" id="MBB5872263.1"/>
    </source>
</evidence>
<dbReference type="PANTHER" id="PTHR36833">
    <property type="entry name" value="SLR0610 PROTEIN-RELATED"/>
    <property type="match status" value="1"/>
</dbReference>
<comment type="caution">
    <text evidence="2">The sequence shown here is derived from an EMBL/GenBank/DDBJ whole genome shotgun (WGS) entry which is preliminary data.</text>
</comment>
<keyword evidence="3" id="KW-1185">Reference proteome</keyword>
<feature type="transmembrane region" description="Helical" evidence="1">
    <location>
        <begin position="202"/>
        <end position="223"/>
    </location>
</feature>
<protein>
    <submittedName>
        <fullName evidence="2">ABC-2 type transport system permease protein</fullName>
    </submittedName>
</protein>
<name>A0A841BZD1_9ACTN</name>